<keyword evidence="2" id="KW-1185">Reference proteome</keyword>
<evidence type="ECO:0000313" key="1">
    <source>
        <dbReference type="EMBL" id="SIS77719.1"/>
    </source>
</evidence>
<name>A0A1N7LVC8_9BACT</name>
<reference evidence="2" key="1">
    <citation type="submission" date="2017-01" db="EMBL/GenBank/DDBJ databases">
        <authorList>
            <person name="Varghese N."/>
            <person name="Submissions S."/>
        </authorList>
    </citation>
    <scope>NUCLEOTIDE SEQUENCE [LARGE SCALE GENOMIC DNA]</scope>
    <source>
        <strain evidence="2">DSM 21054</strain>
    </source>
</reference>
<organism evidence="1 2">
    <name type="scientific">Filimonas lacunae</name>
    <dbReference type="NCBI Taxonomy" id="477680"/>
    <lineage>
        <taxon>Bacteria</taxon>
        <taxon>Pseudomonadati</taxon>
        <taxon>Bacteroidota</taxon>
        <taxon>Chitinophagia</taxon>
        <taxon>Chitinophagales</taxon>
        <taxon>Chitinophagaceae</taxon>
        <taxon>Filimonas</taxon>
    </lineage>
</organism>
<proteinExistence type="predicted"/>
<dbReference type="AlphaFoldDB" id="A0A1N7LVC8"/>
<protein>
    <submittedName>
        <fullName evidence="1">Uncharacterized protein</fullName>
    </submittedName>
</protein>
<gene>
    <name evidence="1" type="ORF">SAMN05421788_1011149</name>
</gene>
<sequence>MSKTGPIVYLCIMKISNSDIVRLTEIKQYLLEPPHSFKLYKESLQLIEESTAILAKYSFIEASFVDSFDVLKEEVREYEKDPVNLRSTLVKTGKLLGGLFNR</sequence>
<dbReference type="EMBL" id="FTOR01000001">
    <property type="protein sequence ID" value="SIS77719.1"/>
    <property type="molecule type" value="Genomic_DNA"/>
</dbReference>
<dbReference type="Proteomes" id="UP000186917">
    <property type="component" value="Unassembled WGS sequence"/>
</dbReference>
<accession>A0A1N7LVC8</accession>
<evidence type="ECO:0000313" key="2">
    <source>
        <dbReference type="Proteomes" id="UP000186917"/>
    </source>
</evidence>